<reference evidence="5 6" key="1">
    <citation type="submission" date="2017-09" db="EMBL/GenBank/DDBJ databases">
        <title>Genomics of the genus Arcobacter.</title>
        <authorList>
            <person name="Perez-Cataluna A."/>
            <person name="Figueras M.J."/>
            <person name="Salas-Masso N."/>
        </authorList>
    </citation>
    <scope>NUCLEOTIDE SEQUENCE [LARGE SCALE GENOMIC DNA]</scope>
    <source>
        <strain evidence="5 6">CECT 7386</strain>
    </source>
</reference>
<dbReference type="KEGG" id="amyt:AMYT_1662"/>
<keyword evidence="2" id="KW-0472">Membrane</keyword>
<dbReference type="GO" id="GO:0019867">
    <property type="term" value="C:outer membrane"/>
    <property type="evidence" value="ECO:0007669"/>
    <property type="project" value="InterPro"/>
</dbReference>
<comment type="caution">
    <text evidence="5">The sequence shown here is derived from an EMBL/GenBank/DDBJ whole genome shotgun (WGS) entry which is preliminary data.</text>
</comment>
<gene>
    <name evidence="5" type="ORF">CP985_07925</name>
</gene>
<evidence type="ECO:0000313" key="6">
    <source>
        <dbReference type="Proteomes" id="UP000290092"/>
    </source>
</evidence>
<sequence>MKKLLILISTFISFSFAQSQENLEFVRVSYSEPIYEYVTIKRPIQECYEEEYHERVGSSNNSIGLDTIIGATAGVVIGNQIGNGNGRTAAKIVGGLLGGKIANELRGSTNDSYETKYRTRCVTKYEDKKRKKVIKAYKNYFTYDGVEYAKVTNEPLKRVKITKTITF</sequence>
<organism evidence="5 6">
    <name type="scientific">Malaciobacter mytili LMG 24559</name>
    <dbReference type="NCBI Taxonomy" id="1032238"/>
    <lineage>
        <taxon>Bacteria</taxon>
        <taxon>Pseudomonadati</taxon>
        <taxon>Campylobacterota</taxon>
        <taxon>Epsilonproteobacteria</taxon>
        <taxon>Campylobacterales</taxon>
        <taxon>Arcobacteraceae</taxon>
        <taxon>Malaciobacter</taxon>
    </lineage>
</organism>
<name>A0AAX2AF00_9BACT</name>
<protein>
    <recommendedName>
        <fullName evidence="4">Glycine zipper 2TM domain-containing protein</fullName>
    </recommendedName>
</protein>
<accession>A0AAX2AF00</accession>
<feature type="chain" id="PRO_5043701832" description="Glycine zipper 2TM domain-containing protein" evidence="3">
    <location>
        <begin position="20"/>
        <end position="167"/>
    </location>
</feature>
<dbReference type="RefSeq" id="WP_114842082.1">
    <property type="nucleotide sequence ID" value="NZ_CP031219.1"/>
</dbReference>
<dbReference type="EMBL" id="NXID01000025">
    <property type="protein sequence ID" value="RXK15572.1"/>
    <property type="molecule type" value="Genomic_DNA"/>
</dbReference>
<comment type="subcellular location">
    <subcellularLocation>
        <location evidence="1">Membrane</location>
    </subcellularLocation>
</comment>
<keyword evidence="3" id="KW-0732">Signal</keyword>
<feature type="signal peptide" evidence="3">
    <location>
        <begin position="1"/>
        <end position="19"/>
    </location>
</feature>
<dbReference type="PANTHER" id="PTHR35603">
    <property type="match status" value="1"/>
</dbReference>
<dbReference type="InterPro" id="IPR008816">
    <property type="entry name" value="Gly_zipper_2TM_dom"/>
</dbReference>
<dbReference type="Proteomes" id="UP000290092">
    <property type="component" value="Unassembled WGS sequence"/>
</dbReference>
<dbReference type="AlphaFoldDB" id="A0AAX2AF00"/>
<dbReference type="PANTHER" id="PTHR35603:SF2">
    <property type="entry name" value="OUTER MEMBRANE LIPOPROTEIN"/>
    <property type="match status" value="1"/>
</dbReference>
<evidence type="ECO:0000259" key="4">
    <source>
        <dbReference type="Pfam" id="PF05433"/>
    </source>
</evidence>
<keyword evidence="6" id="KW-1185">Reference proteome</keyword>
<proteinExistence type="predicted"/>
<evidence type="ECO:0000256" key="3">
    <source>
        <dbReference type="SAM" id="SignalP"/>
    </source>
</evidence>
<evidence type="ECO:0000256" key="1">
    <source>
        <dbReference type="ARBA" id="ARBA00004370"/>
    </source>
</evidence>
<dbReference type="InterPro" id="IPR051407">
    <property type="entry name" value="Bact_OM_lipoprot/Surf_antigen"/>
</dbReference>
<evidence type="ECO:0000256" key="2">
    <source>
        <dbReference type="ARBA" id="ARBA00023136"/>
    </source>
</evidence>
<dbReference type="Pfam" id="PF05433">
    <property type="entry name" value="Rick_17kDa_Anti"/>
    <property type="match status" value="1"/>
</dbReference>
<feature type="domain" description="Glycine zipper 2TM" evidence="4">
    <location>
        <begin position="66"/>
        <end position="104"/>
    </location>
</feature>
<evidence type="ECO:0000313" key="5">
    <source>
        <dbReference type="EMBL" id="RXK15572.1"/>
    </source>
</evidence>